<feature type="region of interest" description="Disordered" evidence="1">
    <location>
        <begin position="218"/>
        <end position="311"/>
    </location>
</feature>
<evidence type="ECO:0000259" key="2">
    <source>
        <dbReference type="Pfam" id="PF03372"/>
    </source>
</evidence>
<reference evidence="3 4" key="1">
    <citation type="submission" date="2013-01" db="EMBL/GenBank/DDBJ databases">
        <authorList>
            <person name="Fiebig A."/>
            <person name="Goeker M."/>
            <person name="Klenk H.-P.P."/>
        </authorList>
    </citation>
    <scope>NUCLEOTIDE SEQUENCE [LARGE SCALE GENOMIC DNA]</scope>
    <source>
        <strain evidence="3 4">DSM 24838</strain>
    </source>
</reference>
<organism evidence="3 4">
    <name type="scientific">Wenxinia marina DSM 24838</name>
    <dbReference type="NCBI Taxonomy" id="1123501"/>
    <lineage>
        <taxon>Bacteria</taxon>
        <taxon>Pseudomonadati</taxon>
        <taxon>Pseudomonadota</taxon>
        <taxon>Alphaproteobacteria</taxon>
        <taxon>Rhodobacterales</taxon>
        <taxon>Roseobacteraceae</taxon>
        <taxon>Wenxinia</taxon>
    </lineage>
</organism>
<feature type="domain" description="Endonuclease/exonuclease/phosphatase" evidence="2">
    <location>
        <begin position="3"/>
        <end position="232"/>
    </location>
</feature>
<keyword evidence="3" id="KW-0540">Nuclease</keyword>
<dbReference type="InterPro" id="IPR036691">
    <property type="entry name" value="Endo/exonu/phosph_ase_sf"/>
</dbReference>
<dbReference type="EMBL" id="AONG01000003">
    <property type="protein sequence ID" value="KIQ70925.1"/>
    <property type="molecule type" value="Genomic_DNA"/>
</dbReference>
<dbReference type="AlphaFoldDB" id="A0A0D0NRQ9"/>
<keyword evidence="4" id="KW-1185">Reference proteome</keyword>
<gene>
    <name evidence="3" type="ORF">Wenmar_00299</name>
</gene>
<dbReference type="STRING" id="1123501.Wenmar_00299"/>
<keyword evidence="3" id="KW-0269">Exonuclease</keyword>
<feature type="compositionally biased region" description="Basic and acidic residues" evidence="1">
    <location>
        <begin position="239"/>
        <end position="253"/>
    </location>
</feature>
<dbReference type="Proteomes" id="UP000035100">
    <property type="component" value="Unassembled WGS sequence"/>
</dbReference>
<accession>A0A0D0NRQ9</accession>
<evidence type="ECO:0000256" key="1">
    <source>
        <dbReference type="SAM" id="MobiDB-lite"/>
    </source>
</evidence>
<dbReference type="eggNOG" id="COG3568">
    <property type="taxonomic scope" value="Bacteria"/>
</dbReference>
<dbReference type="Pfam" id="PF03372">
    <property type="entry name" value="Exo_endo_phos"/>
    <property type="match status" value="1"/>
</dbReference>
<dbReference type="Gene3D" id="3.60.10.10">
    <property type="entry name" value="Endonuclease/exonuclease/phosphatase"/>
    <property type="match status" value="1"/>
</dbReference>
<dbReference type="InterPro" id="IPR005135">
    <property type="entry name" value="Endo/exonuclease/phosphatase"/>
</dbReference>
<evidence type="ECO:0000313" key="3">
    <source>
        <dbReference type="EMBL" id="KIQ70925.1"/>
    </source>
</evidence>
<name>A0A0D0NRQ9_9RHOB</name>
<protein>
    <submittedName>
        <fullName evidence="3">Endonuclease/Exonuclease/phosphatase family</fullName>
    </submittedName>
</protein>
<proteinExistence type="predicted"/>
<dbReference type="GO" id="GO:0004519">
    <property type="term" value="F:endonuclease activity"/>
    <property type="evidence" value="ECO:0007669"/>
    <property type="project" value="UniProtKB-KW"/>
</dbReference>
<keyword evidence="3" id="KW-0378">Hydrolase</keyword>
<keyword evidence="3" id="KW-0255">Endonuclease</keyword>
<dbReference type="GO" id="GO:0004527">
    <property type="term" value="F:exonuclease activity"/>
    <property type="evidence" value="ECO:0007669"/>
    <property type="project" value="UniProtKB-KW"/>
</dbReference>
<dbReference type="SUPFAM" id="SSF56219">
    <property type="entry name" value="DNase I-like"/>
    <property type="match status" value="1"/>
</dbReference>
<evidence type="ECO:0000313" key="4">
    <source>
        <dbReference type="Proteomes" id="UP000035100"/>
    </source>
</evidence>
<comment type="caution">
    <text evidence="3">The sequence shown here is derived from an EMBL/GenBank/DDBJ whole genome shotgun (WGS) entry which is preliminary data.</text>
</comment>
<sequence>MDGDDPQLNAILGVIAEVRPDLLLLTDIDFDAGHAAITALQGALAERGVDLPHAFALPPNSGVPTGRDLDGNGRLGEARDAQGYGRFAGDGGLALLSRWPFATGARDFTSLLWADLPGATLPGGEANADIQRLSSTAHWQVPLTLPDGPATILAWSATPPVFDGPEDRNGLRGADEARLWTVLMDGGLGPPPEGRLIVMGNANLDPADGDGRREAIAAAKTASPPDPTASPGSTSPWTEEDRPRHAVRPRDDLGEVSSTPDPISVRLSAPAASPRRGTLAAADDPLVKARSPGAPPALDPARPRVYAASDP</sequence>
<dbReference type="PATRIC" id="fig|1123501.6.peg.358"/>